<dbReference type="PANTHER" id="PTHR43037">
    <property type="entry name" value="UNNAMED PRODUCT-RELATED"/>
    <property type="match status" value="1"/>
</dbReference>
<dbReference type="PANTHER" id="PTHR43037:SF5">
    <property type="entry name" value="FERULOYL ESTERASE"/>
    <property type="match status" value="1"/>
</dbReference>
<evidence type="ECO:0000313" key="4">
    <source>
        <dbReference type="Proteomes" id="UP001198862"/>
    </source>
</evidence>
<evidence type="ECO:0000256" key="1">
    <source>
        <dbReference type="ARBA" id="ARBA00022729"/>
    </source>
</evidence>
<comment type="caution">
    <text evidence="3">The sequence shown here is derived from an EMBL/GenBank/DDBJ whole genome shotgun (WGS) entry which is preliminary data.</text>
</comment>
<dbReference type="InterPro" id="IPR050955">
    <property type="entry name" value="Plant_Biomass_Hydrol_Est"/>
</dbReference>
<organism evidence="3 4">
    <name type="scientific">Reyranella aquatilis</name>
    <dbReference type="NCBI Taxonomy" id="2035356"/>
    <lineage>
        <taxon>Bacteria</taxon>
        <taxon>Pseudomonadati</taxon>
        <taxon>Pseudomonadota</taxon>
        <taxon>Alphaproteobacteria</taxon>
        <taxon>Hyphomicrobiales</taxon>
        <taxon>Reyranellaceae</taxon>
        <taxon>Reyranella</taxon>
    </lineage>
</organism>
<evidence type="ECO:0000256" key="2">
    <source>
        <dbReference type="ARBA" id="ARBA00022801"/>
    </source>
</evidence>
<gene>
    <name evidence="3" type="ORF">LJ725_17100</name>
</gene>
<dbReference type="InterPro" id="IPR029058">
    <property type="entry name" value="AB_hydrolase_fold"/>
</dbReference>
<dbReference type="SUPFAM" id="SSF53474">
    <property type="entry name" value="alpha/beta-Hydrolases"/>
    <property type="match status" value="1"/>
</dbReference>
<evidence type="ECO:0000313" key="3">
    <source>
        <dbReference type="EMBL" id="MCC8430690.1"/>
    </source>
</evidence>
<proteinExistence type="predicted"/>
<keyword evidence="1" id="KW-0732">Signal</keyword>
<dbReference type="Gene3D" id="3.40.50.1820">
    <property type="entry name" value="alpha/beta hydrolase"/>
    <property type="match status" value="1"/>
</dbReference>
<protein>
    <submittedName>
        <fullName evidence="3">Phospholipase</fullName>
    </submittedName>
</protein>
<sequence length="364" mass="39458">MADEAAVEVISALVPATLRALNAIEFASRHLSPATLPQVIEALAKRTDDLGPALAASRALDWPGRLAPVRHHLERAAEQAQETLAGLMAAPDAPQPIVAAYRTLRGYPRACEALYPLTPFLKPVSHFFLEQAARGDTELQARLAAADPAREGVGFMHIAGPAGTRGAFSLYVPEYYDAAKSWPLVVALHGGSGNGGAFLWSWVREARTRGFIVLAPTASGSTWSLMEPEIDGPRIDRMAADVANDWNIDTGRQLLTGMSDGGTFTYVVGLRGDCRFTHLAPVAASFHPMLMTFADAERLRGLPIHIVHGTQDWMFPPEMAQGAQRALEQAGADVTYREIADLSHTYPRDENPRILDWFLSPSSS</sequence>
<dbReference type="EMBL" id="JAJISD010000007">
    <property type="protein sequence ID" value="MCC8430690.1"/>
    <property type="molecule type" value="Genomic_DNA"/>
</dbReference>
<reference evidence="3 4" key="1">
    <citation type="submission" date="2021-11" db="EMBL/GenBank/DDBJ databases">
        <authorList>
            <person name="Lee D.-H."/>
            <person name="Kim S.-B."/>
        </authorList>
    </citation>
    <scope>NUCLEOTIDE SEQUENCE [LARGE SCALE GENOMIC DNA]</scope>
    <source>
        <strain evidence="3 4">KCTC 52223</strain>
    </source>
</reference>
<name>A0ABS8KX65_9HYPH</name>
<dbReference type="Proteomes" id="UP001198862">
    <property type="component" value="Unassembled WGS sequence"/>
</dbReference>
<keyword evidence="2" id="KW-0378">Hydrolase</keyword>
<dbReference type="RefSeq" id="WP_230551843.1">
    <property type="nucleotide sequence ID" value="NZ_JAJISD010000007.1"/>
</dbReference>
<keyword evidence="4" id="KW-1185">Reference proteome</keyword>
<accession>A0ABS8KX65</accession>